<dbReference type="OrthoDB" id="6095487at2759"/>
<accession>A0A9R1THD0</accession>
<feature type="region of interest" description="Disordered" evidence="1">
    <location>
        <begin position="50"/>
        <end position="70"/>
    </location>
</feature>
<dbReference type="RefSeq" id="XP_011309232.1">
    <property type="nucleotide sequence ID" value="XM_011310930.1"/>
</dbReference>
<reference evidence="5" key="2">
    <citation type="submission" date="2025-04" db="UniProtKB">
        <authorList>
            <consortium name="RefSeq"/>
        </authorList>
    </citation>
    <scope>IDENTIFICATION</scope>
    <source>
        <strain evidence="5">USDA-PBARC FA_bdor</strain>
        <tissue evidence="5">Whole organism</tissue>
    </source>
</reference>
<evidence type="ECO:0000256" key="1">
    <source>
        <dbReference type="SAM" id="MobiDB-lite"/>
    </source>
</evidence>
<organism evidence="3">
    <name type="scientific">Fopius arisanus</name>
    <dbReference type="NCBI Taxonomy" id="64838"/>
    <lineage>
        <taxon>Eukaryota</taxon>
        <taxon>Metazoa</taxon>
        <taxon>Ecdysozoa</taxon>
        <taxon>Arthropoda</taxon>
        <taxon>Hexapoda</taxon>
        <taxon>Insecta</taxon>
        <taxon>Pterygota</taxon>
        <taxon>Neoptera</taxon>
        <taxon>Endopterygota</taxon>
        <taxon>Hymenoptera</taxon>
        <taxon>Apocrita</taxon>
        <taxon>Ichneumonoidea</taxon>
        <taxon>Braconidae</taxon>
        <taxon>Opiinae</taxon>
        <taxon>Fopius</taxon>
    </lineage>
</organism>
<keyword evidence="4" id="KW-1185">Reference proteome</keyword>
<gene>
    <name evidence="3" type="primary">Kiaa1152_0</name>
    <name evidence="2" type="synonym">Kiaa1152_1</name>
    <name evidence="5" type="synonym">LOC105270171</name>
    <name evidence="3" type="ORF">g.8413</name>
    <name evidence="2" type="ORF">g.8414</name>
</gene>
<reference evidence="3" key="1">
    <citation type="submission" date="2015-01" db="EMBL/GenBank/DDBJ databases">
        <title>Transcriptome Assembly of Fopius arisanus.</title>
        <authorList>
            <person name="Geib S."/>
        </authorList>
    </citation>
    <scope>NUCLEOTIDE SEQUENCE</scope>
</reference>
<dbReference type="EMBL" id="GBYB01005665">
    <property type="protein sequence ID" value="JAG75432.1"/>
    <property type="molecule type" value="Transcribed_RNA"/>
</dbReference>
<dbReference type="AlphaFoldDB" id="A0A0C9RF97"/>
<feature type="compositionally biased region" description="Polar residues" evidence="1">
    <location>
        <begin position="50"/>
        <end position="68"/>
    </location>
</feature>
<dbReference type="InterPro" id="IPR051189">
    <property type="entry name" value="Splicing_assoc_domain"/>
</dbReference>
<sequence length="445" mass="51051">MERVLKAVPEDLRVKMEALVHDLSLALEESSNSTNVKRRWGLRRRARSTGNIPSLSANKHSEDSSSSICDIRIPKTSSTTKYQSDSDDTDRRESFARFWNLNAISNVESDSVNEYFVPRINTKRKRKFKRMAVDSSNPSTSQAITQKKRLFRTNCENRYSTIWCGKRKRSCRERSIDCEMRSPKPTRNSKSKSHRGKMRSEDAMDCSRISSSSISSSDSEAGIRAEEDHEGDDEQSDWIGETSWWDDESTTEEKAMDPALQTLINYRQRFQKTRDSLNGREIRAGRRHVDNKPGYSIITSANEKVSRFLQDPSQSELKLHPMRQPEREKLRRLANLYSLSLKGDLSCPILYKTRHTTQAICVDQVSFNRFSDYKRLRKTPPPSPNSEIIGSNVEVPIFTENFAVPVVNHSQNTSEPMNFDWGNHSMEADVVTPKFDTDFGHSKSS</sequence>
<name>A0A0C9RF97_9HYME</name>
<dbReference type="Proteomes" id="UP000694866">
    <property type="component" value="Unplaced"/>
</dbReference>
<evidence type="ECO:0000313" key="4">
    <source>
        <dbReference type="Proteomes" id="UP000694866"/>
    </source>
</evidence>
<dbReference type="PANTHER" id="PTHR14195">
    <property type="entry name" value="G PATCH DOMAIN CONTAINING PROTEIN 2"/>
    <property type="match status" value="1"/>
</dbReference>
<feature type="compositionally biased region" description="Low complexity" evidence="1">
    <location>
        <begin position="207"/>
        <end position="219"/>
    </location>
</feature>
<feature type="compositionally biased region" description="Basic residues" evidence="1">
    <location>
        <begin position="187"/>
        <end position="197"/>
    </location>
</feature>
<evidence type="ECO:0000313" key="2">
    <source>
        <dbReference type="EMBL" id="JAG75432.1"/>
    </source>
</evidence>
<dbReference type="GeneID" id="105270171"/>
<dbReference type="KEGG" id="fas:105270171"/>
<accession>A0A0C9RF97</accession>
<protein>
    <submittedName>
        <fullName evidence="5">G patch domain-containing protein 2-like</fullName>
    </submittedName>
    <submittedName>
        <fullName evidence="3">Kiaa1152_0 protein</fullName>
    </submittedName>
    <submittedName>
        <fullName evidence="2">Kiaa1152_1 protein</fullName>
    </submittedName>
</protein>
<proteinExistence type="predicted"/>
<evidence type="ECO:0000313" key="3">
    <source>
        <dbReference type="EMBL" id="JAG75433.1"/>
    </source>
</evidence>
<dbReference type="EMBL" id="GBYB01005666">
    <property type="protein sequence ID" value="JAG75433.1"/>
    <property type="molecule type" value="Transcribed_RNA"/>
</dbReference>
<feature type="region of interest" description="Disordered" evidence="1">
    <location>
        <begin position="180"/>
        <end position="252"/>
    </location>
</feature>
<evidence type="ECO:0000313" key="5">
    <source>
        <dbReference type="RefSeq" id="XP_011309232.1"/>
    </source>
</evidence>